<gene>
    <name evidence="1" type="ORF">J2I46_32585</name>
</gene>
<dbReference type="Proteomes" id="UP000664628">
    <property type="component" value="Unassembled WGS sequence"/>
</dbReference>
<dbReference type="EMBL" id="JAFMYW010000051">
    <property type="protein sequence ID" value="MBO0953350.1"/>
    <property type="molecule type" value="Genomic_DNA"/>
</dbReference>
<keyword evidence="2" id="KW-1185">Reference proteome</keyword>
<comment type="caution">
    <text evidence="1">The sequence shown here is derived from an EMBL/GenBank/DDBJ whole genome shotgun (WGS) entry which is preliminary data.</text>
</comment>
<protein>
    <submittedName>
        <fullName evidence="1">Uncharacterized protein</fullName>
    </submittedName>
</protein>
<organism evidence="1 2">
    <name type="scientific">Fibrella forsythiae</name>
    <dbReference type="NCBI Taxonomy" id="2817061"/>
    <lineage>
        <taxon>Bacteria</taxon>
        <taxon>Pseudomonadati</taxon>
        <taxon>Bacteroidota</taxon>
        <taxon>Cytophagia</taxon>
        <taxon>Cytophagales</taxon>
        <taxon>Spirosomataceae</taxon>
        <taxon>Fibrella</taxon>
    </lineage>
</organism>
<dbReference type="RefSeq" id="WP_207333302.1">
    <property type="nucleotide sequence ID" value="NZ_JAFMYW010000051.1"/>
</dbReference>
<sequence length="47" mass="5273">MDYQLKPGQKDELRAAMLEFSRQRALGQSTGQQTSDALRQLVQALHG</sequence>
<evidence type="ECO:0000313" key="2">
    <source>
        <dbReference type="Proteomes" id="UP000664628"/>
    </source>
</evidence>
<reference evidence="1 2" key="1">
    <citation type="submission" date="2021-03" db="EMBL/GenBank/DDBJ databases">
        <title>Fibrella sp. HMF5405 genome sequencing and assembly.</title>
        <authorList>
            <person name="Kang H."/>
            <person name="Kim H."/>
            <person name="Bae S."/>
            <person name="Joh K."/>
        </authorList>
    </citation>
    <scope>NUCLEOTIDE SEQUENCE [LARGE SCALE GENOMIC DNA]</scope>
    <source>
        <strain evidence="1 2">HMF5405</strain>
    </source>
</reference>
<name>A0ABS3JTK6_9BACT</name>
<evidence type="ECO:0000313" key="1">
    <source>
        <dbReference type="EMBL" id="MBO0953350.1"/>
    </source>
</evidence>
<proteinExistence type="predicted"/>
<accession>A0ABS3JTK6</accession>